<name>A0A0G4EPC3_VITBC</name>
<reference evidence="1 2" key="1">
    <citation type="submission" date="2014-11" db="EMBL/GenBank/DDBJ databases">
        <authorList>
            <person name="Zhu J."/>
            <person name="Qi W."/>
            <person name="Song R."/>
        </authorList>
    </citation>
    <scope>NUCLEOTIDE SEQUENCE [LARGE SCALE GENOMIC DNA]</scope>
</reference>
<dbReference type="Proteomes" id="UP000041254">
    <property type="component" value="Unassembled WGS sequence"/>
</dbReference>
<evidence type="ECO:0000313" key="1">
    <source>
        <dbReference type="EMBL" id="CEL99301.1"/>
    </source>
</evidence>
<proteinExistence type="predicted"/>
<protein>
    <submittedName>
        <fullName evidence="1">Uncharacterized protein</fullName>
    </submittedName>
</protein>
<dbReference type="InParanoid" id="A0A0G4EPC3"/>
<dbReference type="AlphaFoldDB" id="A0A0G4EPC3"/>
<keyword evidence="2" id="KW-1185">Reference proteome</keyword>
<gene>
    <name evidence="1" type="ORF">Vbra_2962</name>
</gene>
<dbReference type="EMBL" id="CDMY01000277">
    <property type="protein sequence ID" value="CEL99301.1"/>
    <property type="molecule type" value="Genomic_DNA"/>
</dbReference>
<organism evidence="1 2">
    <name type="scientific">Vitrella brassicaformis (strain CCMP3155)</name>
    <dbReference type="NCBI Taxonomy" id="1169540"/>
    <lineage>
        <taxon>Eukaryota</taxon>
        <taxon>Sar</taxon>
        <taxon>Alveolata</taxon>
        <taxon>Colpodellida</taxon>
        <taxon>Vitrellaceae</taxon>
        <taxon>Vitrella</taxon>
    </lineage>
</organism>
<dbReference type="VEuPathDB" id="CryptoDB:Vbra_2962"/>
<sequence>MSPLLALLTALVRSLRDGPALQSGPAISFGVVVFSFFPRMMQAKTQHLSSQVLTSLILASFDLLTDLAIPYCEHTVYVHEND</sequence>
<evidence type="ECO:0000313" key="2">
    <source>
        <dbReference type="Proteomes" id="UP000041254"/>
    </source>
</evidence>
<accession>A0A0G4EPC3</accession>